<dbReference type="Pfam" id="PF13967">
    <property type="entry name" value="RSN1_TM"/>
    <property type="match status" value="1"/>
</dbReference>
<evidence type="ECO:0000259" key="11">
    <source>
        <dbReference type="Pfam" id="PF12621"/>
    </source>
</evidence>
<dbReference type="Pfam" id="PF02714">
    <property type="entry name" value="RSN1_7TM"/>
    <property type="match status" value="1"/>
</dbReference>
<feature type="transmembrane region" description="Helical" evidence="9">
    <location>
        <begin position="677"/>
        <end position="696"/>
    </location>
</feature>
<dbReference type="InterPro" id="IPR045122">
    <property type="entry name" value="Csc1-like"/>
</dbReference>
<keyword evidence="5 9" id="KW-1133">Transmembrane helix</keyword>
<feature type="domain" description="CSC1/OSCA1-like cytosolic" evidence="13">
    <location>
        <begin position="210"/>
        <end position="406"/>
    </location>
</feature>
<feature type="transmembrane region" description="Helical" evidence="9">
    <location>
        <begin position="38"/>
        <end position="59"/>
    </location>
</feature>
<name>A0A0K3CBC3_RHOTO</name>
<feature type="transmembrane region" description="Helical" evidence="9">
    <location>
        <begin position="513"/>
        <end position="531"/>
    </location>
</feature>
<evidence type="ECO:0000256" key="5">
    <source>
        <dbReference type="ARBA" id="ARBA00022989"/>
    </source>
</evidence>
<feature type="region of interest" description="Disordered" evidence="8">
    <location>
        <begin position="872"/>
        <end position="891"/>
    </location>
</feature>
<dbReference type="PANTHER" id="PTHR13018">
    <property type="entry name" value="PROBABLE MEMBRANE PROTEIN DUF221-RELATED"/>
    <property type="match status" value="1"/>
</dbReference>
<evidence type="ECO:0000259" key="10">
    <source>
        <dbReference type="Pfam" id="PF02714"/>
    </source>
</evidence>
<dbReference type="Proteomes" id="UP000199069">
    <property type="component" value="Unassembled WGS sequence"/>
</dbReference>
<feature type="transmembrane region" description="Helical" evidence="9">
    <location>
        <begin position="607"/>
        <end position="630"/>
    </location>
</feature>
<dbReference type="InterPro" id="IPR022257">
    <property type="entry name" value="PHM7_ext"/>
</dbReference>
<dbReference type="GO" id="GO:0005886">
    <property type="term" value="C:plasma membrane"/>
    <property type="evidence" value="ECO:0007669"/>
    <property type="project" value="TreeGrafter"/>
</dbReference>
<dbReference type="Pfam" id="PF12621">
    <property type="entry name" value="PHM7_ext"/>
    <property type="match status" value="1"/>
</dbReference>
<feature type="transmembrane region" description="Helical" evidence="9">
    <location>
        <begin position="418"/>
        <end position="435"/>
    </location>
</feature>
<evidence type="ECO:0000259" key="13">
    <source>
        <dbReference type="Pfam" id="PF14703"/>
    </source>
</evidence>
<keyword evidence="7" id="KW-0175">Coiled coil</keyword>
<feature type="region of interest" description="Disordered" evidence="8">
    <location>
        <begin position="755"/>
        <end position="823"/>
    </location>
</feature>
<feature type="transmembrane region" description="Helical" evidence="9">
    <location>
        <begin position="471"/>
        <end position="493"/>
    </location>
</feature>
<dbReference type="Pfam" id="PF14703">
    <property type="entry name" value="PHM7_cyt"/>
    <property type="match status" value="1"/>
</dbReference>
<feature type="domain" description="10TM putative phosphate transporter extracellular tail" evidence="11">
    <location>
        <begin position="814"/>
        <end position="881"/>
    </location>
</feature>
<comment type="similarity">
    <text evidence="2">Belongs to the CSC1 (TC 1.A.17) family.</text>
</comment>
<dbReference type="PANTHER" id="PTHR13018:SF143">
    <property type="entry name" value="CSC1_OSCA1-LIKE 7TM REGION DOMAIN-CONTAINING PROTEIN"/>
    <property type="match status" value="1"/>
</dbReference>
<proteinExistence type="inferred from homology"/>
<accession>A0A0K3CBC3</accession>
<feature type="transmembrane region" description="Helical" evidence="9">
    <location>
        <begin position="166"/>
        <end position="184"/>
    </location>
</feature>
<feature type="compositionally biased region" description="Polar residues" evidence="8">
    <location>
        <begin position="764"/>
        <end position="777"/>
    </location>
</feature>
<evidence type="ECO:0000313" key="14">
    <source>
        <dbReference type="EMBL" id="CTR05932.1"/>
    </source>
</evidence>
<dbReference type="EMBL" id="CWKI01000003">
    <property type="protein sequence ID" value="CTR05932.1"/>
    <property type="molecule type" value="Genomic_DNA"/>
</dbReference>
<dbReference type="InterPro" id="IPR003864">
    <property type="entry name" value="CSC1/OSCA1-like_7TM"/>
</dbReference>
<evidence type="ECO:0000256" key="1">
    <source>
        <dbReference type="ARBA" id="ARBA00004141"/>
    </source>
</evidence>
<dbReference type="OMA" id="FVQFNHQ"/>
<feature type="coiled-coil region" evidence="7">
    <location>
        <begin position="326"/>
        <end position="353"/>
    </location>
</feature>
<feature type="domain" description="CSC1/OSCA1-like 7TM region" evidence="10">
    <location>
        <begin position="419"/>
        <end position="692"/>
    </location>
</feature>
<evidence type="ECO:0000256" key="6">
    <source>
        <dbReference type="ARBA" id="ARBA00023136"/>
    </source>
</evidence>
<feature type="transmembrane region" description="Helical" evidence="9">
    <location>
        <begin position="112"/>
        <end position="135"/>
    </location>
</feature>
<keyword evidence="15" id="KW-1185">Reference proteome</keyword>
<dbReference type="InterPro" id="IPR027815">
    <property type="entry name" value="CSC1/OSCA1-like_cyt"/>
</dbReference>
<evidence type="ECO:0000256" key="4">
    <source>
        <dbReference type="ARBA" id="ARBA00022692"/>
    </source>
</evidence>
<dbReference type="GO" id="GO:0005227">
    <property type="term" value="F:calcium-activated cation channel activity"/>
    <property type="evidence" value="ECO:0007669"/>
    <property type="project" value="InterPro"/>
</dbReference>
<feature type="transmembrane region" description="Helical" evidence="9">
    <location>
        <begin position="636"/>
        <end position="657"/>
    </location>
</feature>
<evidence type="ECO:0000256" key="3">
    <source>
        <dbReference type="ARBA" id="ARBA00022448"/>
    </source>
</evidence>
<keyword evidence="3" id="KW-0813">Transport</keyword>
<keyword evidence="4 9" id="KW-0812">Transmembrane</keyword>
<dbReference type="AlphaFoldDB" id="A0A0K3CBC3"/>
<evidence type="ECO:0000256" key="9">
    <source>
        <dbReference type="SAM" id="Phobius"/>
    </source>
</evidence>
<evidence type="ECO:0000259" key="12">
    <source>
        <dbReference type="Pfam" id="PF13967"/>
    </source>
</evidence>
<sequence length="891" mass="98820">MASPGSLSNDQVTNKSEDTALMPILAGGLDGGQQTQTFITALVTGLIVLGAEVAAFIILKNRFRQIYSPRSYRVPPNKRVDPLPHSFLGWIPYIIRTPANTILQKNGLDAYIFVRFLFLMMEIFAPFMILTWVILLPVDAAGSRGTNTGITRFTFGNVGLSEQPRYAAHLILVWILTFWVFYLIRREYAKFIQLRQDFLMSPEHTRLAQSKTVLVTGVPEELLNQSNMQRFCNVLPGGAKRIWFARDLKDLPDLYDRREKAVKKLEGAETKLLKLATKQIAKNKKKHLDAPASDPEASKSEVYRYVPQKKRPTHKLGPLGLWGKKVDSIEWAREEIETTNRELETERELLGGNEGSTKYPARSAVFIQFHTQIAAHMFAQCLAHHAPLRMSYRFLEVGQEDVIWGNLRIKPYEQRARYAASWAATIGLIILWSFPVAFVGLISNVSALCISAPWLAWLCKLPVPVNGIIQGALPPIALAVLFMLLPIILRLFARFEGIPLKTGIELSLMTRLFIFQVIHGFLIVTLASGLVKAIPAIAKNPSSAVTLLATQLPAASTFFLTYFVTTSFAGAAGSLLQIVKLVVYYVKLILLGSTPRSVFGIKYNSSTVAWGTLWPSMTLLTVIGLTYSVIAPLVCGFALVAFALFWFVYKYLFLLVIDTPPATETGGLFYPKALGHIFVGLYIEQICMCGLFFLAQDANGKQSAIPEGAIMVVLIVTTVLYHIVLNSGYQPLVKFLPLSVAPKIAATHGFPDGFPAHHNASREAGQTPQLAPTQSETTAREKDESTFPPPAGASFDGHKRPLRTVETNDDTGTLPGDEHLDQNAFDHPAMYKDYDTVWIPQDPQGLYRDELEASQAHGVDISAEGAYMNEKAKVDVHRAPPGEDWDDSQAI</sequence>
<keyword evidence="6 9" id="KW-0472">Membrane</keyword>
<feature type="compositionally biased region" description="Basic and acidic residues" evidence="8">
    <location>
        <begin position="872"/>
        <end position="881"/>
    </location>
</feature>
<comment type="subcellular location">
    <subcellularLocation>
        <location evidence="1">Membrane</location>
        <topology evidence="1">Multi-pass membrane protein</topology>
    </subcellularLocation>
</comment>
<reference evidence="14 15" key="1">
    <citation type="submission" date="2015-07" db="EMBL/GenBank/DDBJ databases">
        <authorList>
            <person name="Cajimat M.N.B."/>
            <person name="Milazzo M.L."/>
            <person name="Fulhorst C.F."/>
        </authorList>
    </citation>
    <scope>NUCLEOTIDE SEQUENCE [LARGE SCALE GENOMIC DNA]</scope>
    <source>
        <strain evidence="14">Single colony</strain>
    </source>
</reference>
<evidence type="ECO:0000313" key="15">
    <source>
        <dbReference type="Proteomes" id="UP000199069"/>
    </source>
</evidence>
<organism evidence="14 15">
    <name type="scientific">Rhodotorula toruloides</name>
    <name type="common">Yeast</name>
    <name type="synonym">Rhodosporidium toruloides</name>
    <dbReference type="NCBI Taxonomy" id="5286"/>
    <lineage>
        <taxon>Eukaryota</taxon>
        <taxon>Fungi</taxon>
        <taxon>Dikarya</taxon>
        <taxon>Basidiomycota</taxon>
        <taxon>Pucciniomycotina</taxon>
        <taxon>Microbotryomycetes</taxon>
        <taxon>Sporidiobolales</taxon>
        <taxon>Sporidiobolaceae</taxon>
        <taxon>Rhodotorula</taxon>
    </lineage>
</organism>
<dbReference type="InterPro" id="IPR032880">
    <property type="entry name" value="CSC1/OSCA1-like_N"/>
</dbReference>
<feature type="transmembrane region" description="Helical" evidence="9">
    <location>
        <begin position="708"/>
        <end position="725"/>
    </location>
</feature>
<evidence type="ECO:0000256" key="7">
    <source>
        <dbReference type="SAM" id="Coils"/>
    </source>
</evidence>
<dbReference type="STRING" id="5286.A0A0K3CBC3"/>
<evidence type="ECO:0000256" key="2">
    <source>
        <dbReference type="ARBA" id="ARBA00007779"/>
    </source>
</evidence>
<gene>
    <name evidence="14" type="primary">FGENESH: predicted gene_3.244</name>
    <name evidence="14" type="ORF">BN2166_0017930</name>
</gene>
<protein>
    <submittedName>
        <fullName evidence="14">FGENESH: predicted gene_3.244 protein</fullName>
    </submittedName>
</protein>
<feature type="domain" description="CSC1/OSCA1-like N-terminal transmembrane" evidence="12">
    <location>
        <begin position="38"/>
        <end position="187"/>
    </location>
</feature>
<evidence type="ECO:0000256" key="8">
    <source>
        <dbReference type="SAM" id="MobiDB-lite"/>
    </source>
</evidence>